<name>A0AAE3GTE3_9CYAN</name>
<dbReference type="InterPro" id="IPR001680">
    <property type="entry name" value="WD40_rpt"/>
</dbReference>
<dbReference type="SMART" id="SM00320">
    <property type="entry name" value="WD40"/>
    <property type="match status" value="1"/>
</dbReference>
<protein>
    <submittedName>
        <fullName evidence="4">WD40 domain-containing protein</fullName>
    </submittedName>
</protein>
<comment type="caution">
    <text evidence="4">The sequence shown here is derived from an EMBL/GenBank/DDBJ whole genome shotgun (WGS) entry which is preliminary data.</text>
</comment>
<accession>A0AAE3GTE3</accession>
<dbReference type="PROSITE" id="PS00678">
    <property type="entry name" value="WD_REPEATS_1"/>
    <property type="match status" value="1"/>
</dbReference>
<proteinExistence type="predicted"/>
<evidence type="ECO:0000256" key="1">
    <source>
        <dbReference type="ARBA" id="ARBA00022574"/>
    </source>
</evidence>
<dbReference type="InterPro" id="IPR019775">
    <property type="entry name" value="WD40_repeat_CS"/>
</dbReference>
<dbReference type="RefSeq" id="WP_254012224.1">
    <property type="nucleotide sequence ID" value="NZ_JAMZMM010000116.1"/>
</dbReference>
<organism evidence="4 5">
    <name type="scientific">Limnofasciculus baicalensis BBK-W-15</name>
    <dbReference type="NCBI Taxonomy" id="2699891"/>
    <lineage>
        <taxon>Bacteria</taxon>
        <taxon>Bacillati</taxon>
        <taxon>Cyanobacteriota</taxon>
        <taxon>Cyanophyceae</taxon>
        <taxon>Coleofasciculales</taxon>
        <taxon>Coleofasciculaceae</taxon>
        <taxon>Limnofasciculus</taxon>
        <taxon>Limnofasciculus baicalensis</taxon>
    </lineage>
</organism>
<keyword evidence="1 3" id="KW-0853">WD repeat</keyword>
<dbReference type="Pfam" id="PF00400">
    <property type="entry name" value="WD40"/>
    <property type="match status" value="1"/>
</dbReference>
<sequence length="84" mass="9315">MWNLEGKELLTLTGHKDIVFSISFSPDGETIASGSGDGKIILWNLNLDRLMEKGCRWVGDYLKYNPNVSDSDRHLCEGIVATDG</sequence>
<evidence type="ECO:0000256" key="2">
    <source>
        <dbReference type="ARBA" id="ARBA00022737"/>
    </source>
</evidence>
<keyword evidence="5" id="KW-1185">Reference proteome</keyword>
<dbReference type="AlphaFoldDB" id="A0AAE3GTE3"/>
<evidence type="ECO:0000313" key="4">
    <source>
        <dbReference type="EMBL" id="MCP2729438.1"/>
    </source>
</evidence>
<dbReference type="SUPFAM" id="SSF50960">
    <property type="entry name" value="TolB, C-terminal domain"/>
    <property type="match status" value="1"/>
</dbReference>
<dbReference type="InterPro" id="IPR015943">
    <property type="entry name" value="WD40/YVTN_repeat-like_dom_sf"/>
</dbReference>
<dbReference type="Gene3D" id="2.130.10.10">
    <property type="entry name" value="YVTN repeat-like/Quinoprotein amine dehydrogenase"/>
    <property type="match status" value="1"/>
</dbReference>
<keyword evidence="2" id="KW-0677">Repeat</keyword>
<gene>
    <name evidence="4" type="ORF">NJ959_13345</name>
</gene>
<reference evidence="4" key="1">
    <citation type="submission" date="2022-06" db="EMBL/GenBank/DDBJ databases">
        <title>New cyanobacteria of genus Symplocastrum in benthos of Lake Baikal.</title>
        <authorList>
            <person name="Sorokovikova E."/>
            <person name="Tikhonova I."/>
            <person name="Krasnopeev A."/>
            <person name="Evseev P."/>
            <person name="Gladkikh A."/>
            <person name="Belykh O."/>
        </authorList>
    </citation>
    <scope>NUCLEOTIDE SEQUENCE</scope>
    <source>
        <strain evidence="4">BBK-W-15</strain>
    </source>
</reference>
<dbReference type="Proteomes" id="UP001204953">
    <property type="component" value="Unassembled WGS sequence"/>
</dbReference>
<feature type="repeat" description="WD" evidence="3">
    <location>
        <begin position="12"/>
        <end position="53"/>
    </location>
</feature>
<evidence type="ECO:0000256" key="3">
    <source>
        <dbReference type="PROSITE-ProRule" id="PRU00221"/>
    </source>
</evidence>
<dbReference type="PROSITE" id="PS50294">
    <property type="entry name" value="WD_REPEATS_REGION"/>
    <property type="match status" value="1"/>
</dbReference>
<evidence type="ECO:0000313" key="5">
    <source>
        <dbReference type="Proteomes" id="UP001204953"/>
    </source>
</evidence>
<dbReference type="EMBL" id="JAMZMM010000116">
    <property type="protein sequence ID" value="MCP2729438.1"/>
    <property type="molecule type" value="Genomic_DNA"/>
</dbReference>
<dbReference type="PROSITE" id="PS50082">
    <property type="entry name" value="WD_REPEATS_2"/>
    <property type="match status" value="1"/>
</dbReference>